<proteinExistence type="predicted"/>
<keyword evidence="4 9" id="KW-0862">Zinc</keyword>
<dbReference type="PROSITE" id="PS51670">
    <property type="entry name" value="SHKT"/>
    <property type="match status" value="1"/>
</dbReference>
<dbReference type="Pfam" id="PF17771">
    <property type="entry name" value="ADAMTS_CR_2"/>
    <property type="match status" value="1"/>
</dbReference>
<dbReference type="PROSITE" id="PS00022">
    <property type="entry name" value="EGF_1"/>
    <property type="match status" value="1"/>
</dbReference>
<feature type="region of interest" description="Disordered" evidence="11">
    <location>
        <begin position="777"/>
        <end position="853"/>
    </location>
</feature>
<dbReference type="GO" id="GO:0006509">
    <property type="term" value="P:membrane protein ectodomain proteolysis"/>
    <property type="evidence" value="ECO:0007669"/>
    <property type="project" value="TreeGrafter"/>
</dbReference>
<dbReference type="SUPFAM" id="SSF57196">
    <property type="entry name" value="EGF/Laminin"/>
    <property type="match status" value="1"/>
</dbReference>
<evidence type="ECO:0000256" key="2">
    <source>
        <dbReference type="ARBA" id="ARBA00022723"/>
    </source>
</evidence>
<evidence type="ECO:0000256" key="6">
    <source>
        <dbReference type="ARBA" id="ARBA00023157"/>
    </source>
</evidence>
<feature type="domain" description="EGF-like" evidence="12">
    <location>
        <begin position="712"/>
        <end position="756"/>
    </location>
</feature>
<dbReference type="SMART" id="SM00181">
    <property type="entry name" value="EGF"/>
    <property type="match status" value="1"/>
</dbReference>
<dbReference type="InterPro" id="IPR001590">
    <property type="entry name" value="Peptidase_M12B"/>
</dbReference>
<feature type="binding site" evidence="9">
    <location>
        <position position="459"/>
    </location>
    <ligand>
        <name>Zn(2+)</name>
        <dbReference type="ChEBI" id="CHEBI:29105"/>
        <note>catalytic</note>
    </ligand>
</feature>
<dbReference type="Gene3D" id="3.40.1620.60">
    <property type="match status" value="1"/>
</dbReference>
<dbReference type="PROSITE" id="PS50026">
    <property type="entry name" value="EGF_3"/>
    <property type="match status" value="1"/>
</dbReference>
<evidence type="ECO:0000256" key="3">
    <source>
        <dbReference type="ARBA" id="ARBA00022801"/>
    </source>
</evidence>
<organism evidence="15 16">
    <name type="scientific">Brachionus calyciflorus</name>
    <dbReference type="NCBI Taxonomy" id="104777"/>
    <lineage>
        <taxon>Eukaryota</taxon>
        <taxon>Metazoa</taxon>
        <taxon>Spiralia</taxon>
        <taxon>Gnathifera</taxon>
        <taxon>Rotifera</taxon>
        <taxon>Eurotatoria</taxon>
        <taxon>Monogononta</taxon>
        <taxon>Pseudotrocha</taxon>
        <taxon>Ploima</taxon>
        <taxon>Brachionidae</taxon>
        <taxon>Brachionus</taxon>
    </lineage>
</organism>
<dbReference type="PANTHER" id="PTHR11905:SF159">
    <property type="entry name" value="ADAM METALLOPROTEASE"/>
    <property type="match status" value="1"/>
</dbReference>
<dbReference type="PROSITE" id="PS50215">
    <property type="entry name" value="ADAM_MEPRO"/>
    <property type="match status" value="1"/>
</dbReference>
<feature type="active site" evidence="9">
    <location>
        <position position="456"/>
    </location>
</feature>
<dbReference type="InterPro" id="IPR000742">
    <property type="entry name" value="EGF"/>
</dbReference>
<comment type="caution">
    <text evidence="8">Lacks conserved residue(s) required for the propagation of feature annotation.</text>
</comment>
<evidence type="ECO:0000256" key="9">
    <source>
        <dbReference type="PROSITE-ProRule" id="PRU00276"/>
    </source>
</evidence>
<reference evidence="15" key="1">
    <citation type="submission" date="2021-02" db="EMBL/GenBank/DDBJ databases">
        <authorList>
            <person name="Nowell W R."/>
        </authorList>
    </citation>
    <scope>NUCLEOTIDE SEQUENCE</scope>
    <source>
        <strain evidence="15">Ploen Becks lab</strain>
    </source>
</reference>
<evidence type="ECO:0000256" key="7">
    <source>
        <dbReference type="ARBA" id="ARBA00023180"/>
    </source>
</evidence>
<keyword evidence="2 9" id="KW-0479">Metal-binding</keyword>
<dbReference type="Proteomes" id="UP000663879">
    <property type="component" value="Unassembled WGS sequence"/>
</dbReference>
<dbReference type="InterPro" id="IPR041645">
    <property type="entry name" value="ADAMTS_CR_2"/>
</dbReference>
<keyword evidence="16" id="KW-1185">Reference proteome</keyword>
<feature type="disulfide bond" evidence="8">
    <location>
        <begin position="746"/>
        <end position="755"/>
    </location>
</feature>
<evidence type="ECO:0000256" key="4">
    <source>
        <dbReference type="ARBA" id="ARBA00022833"/>
    </source>
</evidence>
<evidence type="ECO:0000313" key="15">
    <source>
        <dbReference type="EMBL" id="CAF0868320.1"/>
    </source>
</evidence>
<dbReference type="PANTHER" id="PTHR11905">
    <property type="entry name" value="ADAM A DISINTEGRIN AND METALLOPROTEASE DOMAIN"/>
    <property type="match status" value="1"/>
</dbReference>
<dbReference type="Gene3D" id="3.40.390.10">
    <property type="entry name" value="Collagenase (Catalytic Domain)"/>
    <property type="match status" value="1"/>
</dbReference>
<evidence type="ECO:0000256" key="1">
    <source>
        <dbReference type="ARBA" id="ARBA00022670"/>
    </source>
</evidence>
<feature type="binding site" evidence="9">
    <location>
        <position position="465"/>
    </location>
    <ligand>
        <name>Zn(2+)</name>
        <dbReference type="ChEBI" id="CHEBI:29105"/>
        <note>catalytic</note>
    </ligand>
</feature>
<name>A0A813XHK4_9BILA</name>
<evidence type="ECO:0000256" key="5">
    <source>
        <dbReference type="ARBA" id="ARBA00023049"/>
    </source>
</evidence>
<dbReference type="AlphaFoldDB" id="A0A813XHK4"/>
<dbReference type="CDD" id="cd00054">
    <property type="entry name" value="EGF_CA"/>
    <property type="match status" value="1"/>
</dbReference>
<feature type="domain" description="Peptidase M12B" evidence="13">
    <location>
        <begin position="281"/>
        <end position="512"/>
    </location>
</feature>
<dbReference type="EMBL" id="CAJNOC010001478">
    <property type="protein sequence ID" value="CAF0868320.1"/>
    <property type="molecule type" value="Genomic_DNA"/>
</dbReference>
<sequence>MDVIDELVNKYNFQPEFPLSLEQDDKQLATLKANKSRLETKCRWVVEVVNSFLKKSFKALDGVSNSELDHNLDDYRIAAAIINKYFLRLHSDNDSVEIARKMKKEEHEDIEKFSIKIPNESENFPEHFSIEIDHNNKFQDSKFSKEETHFPNLYLLDKNKNPNKFISNRYKSEFIHYKEKNGDGYVTLIKNENSSLAKFRLIGKVSNHQDEKSFYEILSIKNSIKRSKRSLISHTYKHKIKKRNIPTELFDIPIKNKYSKVKSGSEFNGHSRVYNGGPLVLNVELLTVLDQSIYNYYKRLGNSNDHDLILENIRVYYAFVINSVNQKYQNTLSSDPDLRINIRLTNIIVCVSDSDSYWTDQKYAGHSTFTNYGDREVILILESYSLFGSFLESLKLPFEFDHAVGITKKDYWVKDYFVSLNVLGTTLLGGVCQTDKKHSVVEDRDYNLVPYTIAHEIGHNLGSNHDGESRAESCSSTDNYILSTAPRFDRNFTNMQKFSPCSIAQFKKILLNADGSLNSYYKCLANEPKVSKYEIYDKSYLFGQLWNANDQCDFFGIQNATTDFTRRDEFCTDIACNHGYNILGIGPAFEGTQCGIGKMCINKQCVESPLAVKPLCSFEDQLIYNWMDPYWLFWSVSKTCLEYFRILENNKKSIYDYCVNGEGKNYCCESCTKFLESSCFDIQNNCPTDRTSCSKSGMNINCRKSCAFCNFEQLKCKNETFLCQNGGNCINVSSSSTEYFAMKCICQPGYAGEFCQEKTVYIKKDFTSSSFQQSTTRTTELTSSSTTTETTTSSAPKTTTSTTTETTTSTTTETTTSTTTETTTSTTTETTTSTTTETTTSTTTETTTSSTMVSRTLYSTTSQLSRSSLTNSLIILSASSKSTVNQKTTWMPKPTTKLITTKIKTIATTLRPKYQITTKKIQTTKKSQTTKKTQTTKKLITTIKKNKKPKIKLY</sequence>
<dbReference type="Gene3D" id="2.10.25.10">
    <property type="entry name" value="Laminin"/>
    <property type="match status" value="1"/>
</dbReference>
<dbReference type="SUPFAM" id="SSF55486">
    <property type="entry name" value="Metalloproteases ('zincins'), catalytic domain"/>
    <property type="match status" value="1"/>
</dbReference>
<evidence type="ECO:0000313" key="16">
    <source>
        <dbReference type="Proteomes" id="UP000663879"/>
    </source>
</evidence>
<dbReference type="OrthoDB" id="10035764at2759"/>
<dbReference type="Pfam" id="PF13574">
    <property type="entry name" value="Reprolysin_2"/>
    <property type="match status" value="1"/>
</dbReference>
<dbReference type="GO" id="GO:0046872">
    <property type="term" value="F:metal ion binding"/>
    <property type="evidence" value="ECO:0007669"/>
    <property type="project" value="UniProtKB-KW"/>
</dbReference>
<comment type="caution">
    <text evidence="15">The sequence shown here is derived from an EMBL/GenBank/DDBJ whole genome shotgun (WGS) entry which is preliminary data.</text>
</comment>
<keyword evidence="6 8" id="KW-1015">Disulfide bond</keyword>
<keyword evidence="8" id="KW-0245">EGF-like domain</keyword>
<dbReference type="InterPro" id="IPR024079">
    <property type="entry name" value="MetalloPept_cat_dom_sf"/>
</dbReference>
<dbReference type="InterPro" id="IPR003582">
    <property type="entry name" value="ShKT_dom"/>
</dbReference>
<evidence type="ECO:0000256" key="10">
    <source>
        <dbReference type="PROSITE-ProRule" id="PRU01005"/>
    </source>
</evidence>
<dbReference type="PROSITE" id="PS01186">
    <property type="entry name" value="EGF_2"/>
    <property type="match status" value="1"/>
</dbReference>
<keyword evidence="1" id="KW-0645">Protease</keyword>
<evidence type="ECO:0000259" key="12">
    <source>
        <dbReference type="PROSITE" id="PS50026"/>
    </source>
</evidence>
<evidence type="ECO:0000259" key="14">
    <source>
        <dbReference type="PROSITE" id="PS51670"/>
    </source>
</evidence>
<gene>
    <name evidence="15" type="ORF">OXX778_LOCUS9801</name>
</gene>
<feature type="disulfide bond" evidence="10">
    <location>
        <begin position="693"/>
        <end position="706"/>
    </location>
</feature>
<keyword evidence="7" id="KW-0325">Glycoprotein</keyword>
<evidence type="ECO:0000256" key="8">
    <source>
        <dbReference type="PROSITE-ProRule" id="PRU00076"/>
    </source>
</evidence>
<feature type="binding site" evidence="9">
    <location>
        <position position="455"/>
    </location>
    <ligand>
        <name>Zn(2+)</name>
        <dbReference type="ChEBI" id="CHEBI:29105"/>
        <note>catalytic</note>
    </ligand>
</feature>
<keyword evidence="3" id="KW-0378">Hydrolase</keyword>
<keyword evidence="5" id="KW-0482">Metalloprotease</keyword>
<feature type="domain" description="ShKT" evidence="14">
    <location>
        <begin position="679"/>
        <end position="709"/>
    </location>
</feature>
<protein>
    <submittedName>
        <fullName evidence="15">Uncharacterized protein</fullName>
    </submittedName>
</protein>
<evidence type="ECO:0000259" key="13">
    <source>
        <dbReference type="PROSITE" id="PS50215"/>
    </source>
</evidence>
<accession>A0A813XHK4</accession>
<dbReference type="GO" id="GO:0004222">
    <property type="term" value="F:metalloendopeptidase activity"/>
    <property type="evidence" value="ECO:0007669"/>
    <property type="project" value="InterPro"/>
</dbReference>
<evidence type="ECO:0000256" key="11">
    <source>
        <dbReference type="SAM" id="MobiDB-lite"/>
    </source>
</evidence>